<proteinExistence type="predicted"/>
<accession>A0A3M7TB59</accession>
<sequence length="427" mass="44963">MKKTNLLLCALFGVLAYGQVGVNTTSPKATFDVTSKTTDGSSPEGIMAPRLAGSILHTADTNGTYGQSQDGALVFVTAPPVTAERVGQTVDIIGRGYYYYDFPANKWVRASIGSNQGSGTISHLECNNATFSPPTIAVGQAYTGVLTVPYTGGNGATYPQDIIDSNGLHFVLPAGTLVNGNGNLEYIVTGTPLLTGNMLITLNIAEASCSFNKVVTDGNTDPGSLVMCGSSQRWALYNVGVEDTSLDPNTPSKDLQGKYYQWGRKDPVADVDTDPAGIPGWNTVPAANNAWNTNTNNDPVKSALDPCPPGYRVPTTKEWMNLIGSTSHFTIGAFTDDPANFGAGIRLTCANNGNTIMLPAAGTRRGGDGALIRRGNIGKYWSSGAAGDGSTTSLQAYNLYFTQQGAFDNYNNLDARDAGNSVRCISE</sequence>
<name>A0A3M7TB59_9FLAO</name>
<dbReference type="EMBL" id="QWIU01000003">
    <property type="protein sequence ID" value="RNA60485.1"/>
    <property type="molecule type" value="Genomic_DNA"/>
</dbReference>
<evidence type="ECO:0000256" key="1">
    <source>
        <dbReference type="SAM" id="SignalP"/>
    </source>
</evidence>
<comment type="caution">
    <text evidence="2">The sequence shown here is derived from an EMBL/GenBank/DDBJ whole genome shotgun (WGS) entry which is preliminary data.</text>
</comment>
<reference evidence="2 3" key="1">
    <citation type="submission" date="2018-08" db="EMBL/GenBank/DDBJ databases">
        <title>Chryseobacterium nematophagum: a novel matrix digesting pathogen of nematodes.</title>
        <authorList>
            <person name="Page A."/>
            <person name="Roberts M."/>
            <person name="Felix M.-A."/>
            <person name="Weir W."/>
        </authorList>
    </citation>
    <scope>NUCLEOTIDE SEQUENCE [LARGE SCALE GENOMIC DNA]</scope>
    <source>
        <strain evidence="2 3">JUb129</strain>
    </source>
</reference>
<dbReference type="AlphaFoldDB" id="A0A3M7TB59"/>
<feature type="signal peptide" evidence="1">
    <location>
        <begin position="1"/>
        <end position="18"/>
    </location>
</feature>
<gene>
    <name evidence="2" type="ORF">D1631_18510</name>
</gene>
<organism evidence="2 3">
    <name type="scientific">Chryseobacterium nematophagum</name>
    <dbReference type="NCBI Taxonomy" id="2305228"/>
    <lineage>
        <taxon>Bacteria</taxon>
        <taxon>Pseudomonadati</taxon>
        <taxon>Bacteroidota</taxon>
        <taxon>Flavobacteriia</taxon>
        <taxon>Flavobacteriales</taxon>
        <taxon>Weeksellaceae</taxon>
        <taxon>Chryseobacterium group</taxon>
        <taxon>Chryseobacterium</taxon>
    </lineage>
</organism>
<dbReference type="RefSeq" id="WP_122637878.1">
    <property type="nucleotide sequence ID" value="NZ_QWIU01000003.1"/>
</dbReference>
<protein>
    <submittedName>
        <fullName evidence="2">Uncharacterized protein</fullName>
    </submittedName>
</protein>
<evidence type="ECO:0000313" key="2">
    <source>
        <dbReference type="EMBL" id="RNA60485.1"/>
    </source>
</evidence>
<dbReference type="OrthoDB" id="1246284at2"/>
<feature type="chain" id="PRO_5018171686" evidence="1">
    <location>
        <begin position="19"/>
        <end position="427"/>
    </location>
</feature>
<dbReference type="Proteomes" id="UP000278775">
    <property type="component" value="Unassembled WGS sequence"/>
</dbReference>
<keyword evidence="1" id="KW-0732">Signal</keyword>
<evidence type="ECO:0000313" key="3">
    <source>
        <dbReference type="Proteomes" id="UP000278775"/>
    </source>
</evidence>